<feature type="transmembrane region" description="Helical" evidence="6">
    <location>
        <begin position="433"/>
        <end position="451"/>
    </location>
</feature>
<dbReference type="SMART" id="SM00849">
    <property type="entry name" value="Lactamase_B"/>
    <property type="match status" value="1"/>
</dbReference>
<comment type="subcellular location">
    <subcellularLocation>
        <location evidence="1">Cell membrane</location>
        <topology evidence="1">Multi-pass membrane protein</topology>
    </subcellularLocation>
</comment>
<dbReference type="EMBL" id="CP060635">
    <property type="protein sequence ID" value="QNM10294.1"/>
    <property type="molecule type" value="Genomic_DNA"/>
</dbReference>
<evidence type="ECO:0000256" key="4">
    <source>
        <dbReference type="ARBA" id="ARBA00022989"/>
    </source>
</evidence>
<feature type="transmembrane region" description="Helical" evidence="6">
    <location>
        <begin position="472"/>
        <end position="490"/>
    </location>
</feature>
<proteinExistence type="predicted"/>
<dbReference type="InterPro" id="IPR001279">
    <property type="entry name" value="Metallo-B-lactamas"/>
</dbReference>
<dbReference type="RefSeq" id="WP_249329640.1">
    <property type="nucleotide sequence ID" value="NZ_CP060635.1"/>
</dbReference>
<dbReference type="Proteomes" id="UP000515860">
    <property type="component" value="Chromosome"/>
</dbReference>
<dbReference type="InterPro" id="IPR052159">
    <property type="entry name" value="Competence_DNA_uptake"/>
</dbReference>
<reference evidence="8 9" key="1">
    <citation type="submission" date="2020-08" db="EMBL/GenBank/DDBJ databases">
        <authorList>
            <person name="Liu C."/>
            <person name="Sun Q."/>
        </authorList>
    </citation>
    <scope>NUCLEOTIDE SEQUENCE [LARGE SCALE GENOMIC DNA]</scope>
    <source>
        <strain evidence="8 9">NSJ-29</strain>
    </source>
</reference>
<evidence type="ECO:0000256" key="1">
    <source>
        <dbReference type="ARBA" id="ARBA00004651"/>
    </source>
</evidence>
<keyword evidence="2" id="KW-1003">Cell membrane</keyword>
<evidence type="ECO:0000313" key="8">
    <source>
        <dbReference type="EMBL" id="QNM10294.1"/>
    </source>
</evidence>
<feature type="transmembrane region" description="Helical" evidence="6">
    <location>
        <begin position="229"/>
        <end position="247"/>
    </location>
</feature>
<protein>
    <submittedName>
        <fullName evidence="8">DNA internalization-related competence protein ComEC/Rec2</fullName>
    </submittedName>
</protein>
<keyword evidence="9" id="KW-1185">Reference proteome</keyword>
<gene>
    <name evidence="8" type="ORF">H9Q79_08540</name>
</gene>
<dbReference type="AlphaFoldDB" id="A0A7G9GHL2"/>
<evidence type="ECO:0000313" key="9">
    <source>
        <dbReference type="Proteomes" id="UP000515860"/>
    </source>
</evidence>
<feature type="transmembrane region" description="Helical" evidence="6">
    <location>
        <begin position="362"/>
        <end position="384"/>
    </location>
</feature>
<feature type="domain" description="Metallo-beta-lactamase" evidence="7">
    <location>
        <begin position="505"/>
        <end position="708"/>
    </location>
</feature>
<dbReference type="Pfam" id="PF13567">
    <property type="entry name" value="DUF4131"/>
    <property type="match status" value="1"/>
</dbReference>
<dbReference type="NCBIfam" id="TIGR00361">
    <property type="entry name" value="ComEC_Rec2"/>
    <property type="match status" value="1"/>
</dbReference>
<keyword evidence="3 6" id="KW-0812">Transmembrane</keyword>
<dbReference type="KEGG" id="whj:H9Q79_08540"/>
<evidence type="ECO:0000259" key="7">
    <source>
        <dbReference type="SMART" id="SM00849"/>
    </source>
</evidence>
<dbReference type="PANTHER" id="PTHR30619:SF7">
    <property type="entry name" value="BETA-LACTAMASE DOMAIN PROTEIN"/>
    <property type="match status" value="1"/>
</dbReference>
<dbReference type="GO" id="GO:0030420">
    <property type="term" value="P:establishment of competence for transformation"/>
    <property type="evidence" value="ECO:0007669"/>
    <property type="project" value="InterPro"/>
</dbReference>
<dbReference type="InterPro" id="IPR025405">
    <property type="entry name" value="DUF4131"/>
</dbReference>
<feature type="transmembrane region" description="Helical" evidence="6">
    <location>
        <begin position="336"/>
        <end position="356"/>
    </location>
</feature>
<accession>A0A7G9GHL2</accession>
<evidence type="ECO:0000256" key="6">
    <source>
        <dbReference type="SAM" id="Phobius"/>
    </source>
</evidence>
<dbReference type="InterPro" id="IPR036866">
    <property type="entry name" value="RibonucZ/Hydroxyglut_hydro"/>
</dbReference>
<dbReference type="GO" id="GO:0005886">
    <property type="term" value="C:plasma membrane"/>
    <property type="evidence" value="ECO:0007669"/>
    <property type="project" value="UniProtKB-SubCell"/>
</dbReference>
<keyword evidence="4 6" id="KW-1133">Transmembrane helix</keyword>
<dbReference type="InterPro" id="IPR004477">
    <property type="entry name" value="ComEC_N"/>
</dbReference>
<organism evidence="8 9">
    <name type="scientific">Wansuia hejianensis</name>
    <dbReference type="NCBI Taxonomy" id="2763667"/>
    <lineage>
        <taxon>Bacteria</taxon>
        <taxon>Bacillati</taxon>
        <taxon>Bacillota</taxon>
        <taxon>Clostridia</taxon>
        <taxon>Lachnospirales</taxon>
        <taxon>Lachnospiraceae</taxon>
        <taxon>Wansuia</taxon>
    </lineage>
</organism>
<keyword evidence="5 6" id="KW-0472">Membrane</keyword>
<evidence type="ECO:0000256" key="5">
    <source>
        <dbReference type="ARBA" id="ARBA00023136"/>
    </source>
</evidence>
<evidence type="ECO:0000256" key="2">
    <source>
        <dbReference type="ARBA" id="ARBA00022475"/>
    </source>
</evidence>
<dbReference type="NCBIfam" id="TIGR00360">
    <property type="entry name" value="ComEC_N-term"/>
    <property type="match status" value="1"/>
</dbReference>
<feature type="transmembrane region" description="Helical" evidence="6">
    <location>
        <begin position="275"/>
        <end position="292"/>
    </location>
</feature>
<dbReference type="PANTHER" id="PTHR30619">
    <property type="entry name" value="DNA INTERNALIZATION/COMPETENCE PROTEIN COMEC/REC2"/>
    <property type="match status" value="1"/>
</dbReference>
<dbReference type="InterPro" id="IPR035681">
    <property type="entry name" value="ComA-like_MBL"/>
</dbReference>
<feature type="transmembrane region" description="Helical" evidence="6">
    <location>
        <begin position="199"/>
        <end position="222"/>
    </location>
</feature>
<sequence>MTKRPLCLACIGLMIVVWMMKQAGVPIFGEPALSPELQDQLRDGVEAIVVGTISERTEKPNSTQYILKNSFLIYQETKIPIHKILLTIREAERYSVGDRIEAAGILRTLQPPGNPGEFDSSAYFACQKIYCSLWGEQIEMKKKAEFSFGEVLQSFRERVTGNLPEMIRPELAGTLSAMVFGERKLLTEDSRLNYQVGGVSHMIAISGLHITLLGMGIFRLLFRMKLPQMAAGGLAAAVMAVYCLFTGGQASTVRAFLMFGIMLAGRMLRRSYDLLSGLALAGILILIPNPGYLFYSGFQLSFAAVLGAGVVYPSLRKLLPQKLLQGKALLKKGVESSISWLAIMLCTLPLVCYYFFEIPLYGIIANLLMLPSMSLVMASGLLGGMMGVASPLMGRVLLVPAAVCLEGYEWITGKIRGLPGASWICGQPEIWEMAIYYLCLAAAVWILKRSLIGRNQKAAKRCIERDIRKRPADILAAAVILTIGLGILFWRRPVELSVTALDVGQGDCLVLNAENRFHYLVDGGSRDVEGVGIYRILPYLKQQGIHVLEGIFISHPDGDHICGIEELLIAVAERRTGLIIRHLFLPCWMRNGEEEKRIRLLADRAGITVQYLSKGDELRAGKLRIEVLHPVYGETLAGNEGSVVLQISYGNFGGLLTGDLEGDGEREVLEEVEGCEFLKVAHHGSRNSTRMEFLEKVSPEICIISAPENSIYGHPHREVLERIEAKGADWYQTGLSGAVRVEVIGGQMKVQEFIGRAAEEEN</sequence>
<dbReference type="Gene3D" id="3.60.15.10">
    <property type="entry name" value="Ribonuclease Z/Hydroxyacylglutathione hydrolase-like"/>
    <property type="match status" value="1"/>
</dbReference>
<dbReference type="Pfam" id="PF03772">
    <property type="entry name" value="Competence"/>
    <property type="match status" value="1"/>
</dbReference>
<dbReference type="CDD" id="cd07731">
    <property type="entry name" value="ComA-like_MBL-fold"/>
    <property type="match status" value="1"/>
</dbReference>
<dbReference type="Pfam" id="PF00753">
    <property type="entry name" value="Lactamase_B"/>
    <property type="match status" value="1"/>
</dbReference>
<name>A0A7G9GHL2_9FIRM</name>
<dbReference type="SUPFAM" id="SSF56281">
    <property type="entry name" value="Metallo-hydrolase/oxidoreductase"/>
    <property type="match status" value="1"/>
</dbReference>
<evidence type="ECO:0000256" key="3">
    <source>
        <dbReference type="ARBA" id="ARBA00022692"/>
    </source>
</evidence>
<dbReference type="InterPro" id="IPR004797">
    <property type="entry name" value="Competence_ComEC/Rec2"/>
</dbReference>